<dbReference type="Proteomes" id="UP000185596">
    <property type="component" value="Unassembled WGS sequence"/>
</dbReference>
<protein>
    <recommendedName>
        <fullName evidence="3">DUF1579 domain-containing protein</fullName>
    </recommendedName>
</protein>
<evidence type="ECO:0008006" key="3">
    <source>
        <dbReference type="Google" id="ProtNLM"/>
    </source>
</evidence>
<proteinExistence type="predicted"/>
<dbReference type="EMBL" id="MSIE01000004">
    <property type="protein sequence ID" value="OLF18917.1"/>
    <property type="molecule type" value="Genomic_DNA"/>
</dbReference>
<organism evidence="1 2">
    <name type="scientific">Actinophytocola xanthii</name>
    <dbReference type="NCBI Taxonomy" id="1912961"/>
    <lineage>
        <taxon>Bacteria</taxon>
        <taxon>Bacillati</taxon>
        <taxon>Actinomycetota</taxon>
        <taxon>Actinomycetes</taxon>
        <taxon>Pseudonocardiales</taxon>
        <taxon>Pseudonocardiaceae</taxon>
    </lineage>
</organism>
<dbReference type="RefSeq" id="WP_075124041.1">
    <property type="nucleotide sequence ID" value="NZ_MSIE01000004.1"/>
</dbReference>
<dbReference type="AlphaFoldDB" id="A0A1Q8CX33"/>
<sequence>MRNKAVEQLNPLIGTWQATMGDAWFLEPAGQEFPGSATFEWLGEAFVLFRWTTEAGEMTLVLGHNDSTDTYAALYHDERGVCRRFAMTFDGSRWTLNREDPDMFQRFTAEIEPGRISGRWEASEDQGATWRKDFALVLTSNPREADS</sequence>
<reference evidence="1 2" key="1">
    <citation type="submission" date="2016-12" db="EMBL/GenBank/DDBJ databases">
        <title>The draft genome sequence of Actinophytocola sp. 11-183.</title>
        <authorList>
            <person name="Wang W."/>
            <person name="Yuan L."/>
        </authorList>
    </citation>
    <scope>NUCLEOTIDE SEQUENCE [LARGE SCALE GENOMIC DNA]</scope>
    <source>
        <strain evidence="1 2">11-183</strain>
    </source>
</reference>
<gene>
    <name evidence="1" type="ORF">BU204_03395</name>
</gene>
<name>A0A1Q8CX33_9PSEU</name>
<comment type="caution">
    <text evidence="1">The sequence shown here is derived from an EMBL/GenBank/DDBJ whole genome shotgun (WGS) entry which is preliminary data.</text>
</comment>
<keyword evidence="2" id="KW-1185">Reference proteome</keyword>
<accession>A0A1Q8CX33</accession>
<evidence type="ECO:0000313" key="1">
    <source>
        <dbReference type="EMBL" id="OLF18917.1"/>
    </source>
</evidence>
<dbReference type="STRING" id="1912961.BU204_03395"/>
<evidence type="ECO:0000313" key="2">
    <source>
        <dbReference type="Proteomes" id="UP000185596"/>
    </source>
</evidence>
<dbReference type="OrthoDB" id="4210699at2"/>